<dbReference type="Gene3D" id="3.40.50.1000">
    <property type="entry name" value="HAD superfamily/HAD-like"/>
    <property type="match status" value="1"/>
</dbReference>
<protein>
    <submittedName>
        <fullName evidence="2">Uncharacterized protein</fullName>
    </submittedName>
</protein>
<dbReference type="CDD" id="cd01427">
    <property type="entry name" value="HAD_like"/>
    <property type="match status" value="1"/>
</dbReference>
<dbReference type="EMBL" id="JBGBPQ010000010">
    <property type="protein sequence ID" value="KAL1519070.1"/>
    <property type="molecule type" value="Genomic_DNA"/>
</dbReference>
<dbReference type="AlphaFoldDB" id="A0AB34JDX5"/>
<reference evidence="2 3" key="1">
    <citation type="journal article" date="2024" name="Science">
        <title>Giant polyketide synthase enzymes in the biosynthesis of giant marine polyether toxins.</title>
        <authorList>
            <person name="Fallon T.R."/>
            <person name="Shende V.V."/>
            <person name="Wierzbicki I.H."/>
            <person name="Pendleton A.L."/>
            <person name="Watervoot N.F."/>
            <person name="Auber R.P."/>
            <person name="Gonzalez D.J."/>
            <person name="Wisecaver J.H."/>
            <person name="Moore B.S."/>
        </authorList>
    </citation>
    <scope>NUCLEOTIDE SEQUENCE [LARGE SCALE GENOMIC DNA]</scope>
    <source>
        <strain evidence="2 3">12B1</strain>
    </source>
</reference>
<keyword evidence="1" id="KW-0732">Signal</keyword>
<dbReference type="Pfam" id="PF11019">
    <property type="entry name" value="DUF2608"/>
    <property type="match status" value="1"/>
</dbReference>
<proteinExistence type="predicted"/>
<evidence type="ECO:0000313" key="3">
    <source>
        <dbReference type="Proteomes" id="UP001515480"/>
    </source>
</evidence>
<evidence type="ECO:0000313" key="2">
    <source>
        <dbReference type="EMBL" id="KAL1519070.1"/>
    </source>
</evidence>
<dbReference type="InterPro" id="IPR036412">
    <property type="entry name" value="HAD-like_sf"/>
</dbReference>
<dbReference type="InterPro" id="IPR023214">
    <property type="entry name" value="HAD_sf"/>
</dbReference>
<accession>A0AB34JDX5</accession>
<gene>
    <name evidence="2" type="ORF">AB1Y20_003337</name>
</gene>
<organism evidence="2 3">
    <name type="scientific">Prymnesium parvum</name>
    <name type="common">Toxic golden alga</name>
    <dbReference type="NCBI Taxonomy" id="97485"/>
    <lineage>
        <taxon>Eukaryota</taxon>
        <taxon>Haptista</taxon>
        <taxon>Haptophyta</taxon>
        <taxon>Prymnesiophyceae</taxon>
        <taxon>Prymnesiales</taxon>
        <taxon>Prymnesiaceae</taxon>
        <taxon>Prymnesium</taxon>
    </lineage>
</organism>
<evidence type="ECO:0000256" key="1">
    <source>
        <dbReference type="ARBA" id="ARBA00022729"/>
    </source>
</evidence>
<comment type="caution">
    <text evidence="2">The sequence shown here is derived from an EMBL/GenBank/DDBJ whole genome shotgun (WGS) entry which is preliminary data.</text>
</comment>
<name>A0AB34JDX5_PRYPA</name>
<dbReference type="SUPFAM" id="SSF56784">
    <property type="entry name" value="HAD-like"/>
    <property type="match status" value="1"/>
</dbReference>
<keyword evidence="3" id="KW-1185">Reference proteome</keyword>
<dbReference type="InterPro" id="IPR022565">
    <property type="entry name" value="DUF2608"/>
</dbReference>
<dbReference type="Proteomes" id="UP001515480">
    <property type="component" value="Unassembled WGS sequence"/>
</dbReference>
<sequence length="183" mass="20136">MVGRQAKALVLDFDSTLSTPTWQAGHGKWAVADNRALFQAMTLDQQIANFGGGERIRDLTALLEALTARAVALYIVSIGYKEAFVPHLQTAGLLRFFDPERIYGQDSKELRDVGFVKGALIRQIMEIQGWAHDDVVFVDDSQEHIEKASQVCRTILVSTESKRSVGGIAQAEMIAIREACLGS</sequence>